<dbReference type="InterPro" id="IPR011989">
    <property type="entry name" value="ARM-like"/>
</dbReference>
<dbReference type="SUPFAM" id="SSF48371">
    <property type="entry name" value="ARM repeat"/>
    <property type="match status" value="1"/>
</dbReference>
<dbReference type="RefSeq" id="WP_130544272.1">
    <property type="nucleotide sequence ID" value="NZ_CP042431.1"/>
</dbReference>
<evidence type="ECO:0000313" key="3">
    <source>
        <dbReference type="Proteomes" id="UP000293874"/>
    </source>
</evidence>
<gene>
    <name evidence="2" type="ORF">EV199_5785</name>
</gene>
<evidence type="ECO:0008006" key="4">
    <source>
        <dbReference type="Google" id="ProtNLM"/>
    </source>
</evidence>
<dbReference type="Gene3D" id="1.25.10.10">
    <property type="entry name" value="Leucine-rich Repeat Variant"/>
    <property type="match status" value="1"/>
</dbReference>
<feature type="signal peptide" evidence="1">
    <location>
        <begin position="1"/>
        <end position="24"/>
    </location>
</feature>
<sequence>MMSKRISIPVLSACFALGTINAEAQQIEKPGIATPTSFAIVIDAVTYGSVKNEIAAYKKAVEKDGLGTYIVSHNWSKPDEIRTVLQKLYAQSPKLEGAVLVGDIPVPMIRDAQHMTSAFKMDQRRNWKSSSVPSDRYYDDFDLQFNFLKQDSAQKNLFYYALSPTSPQRIEMDIYTARIKPPVQKGENAVEKIRAYLNKVVAEKSKTNPLNDFFVYTGHGYNSESLNAWAGEQISLREQFPDLFKPGNTIKFMNFRMDTHMKFTLMNEIQREELDMAIFHDHGSDDVQLLSGYPYVSNPQPSIENIRRYLRSKVRAAAERKGGDVEKTKKGFTESLGVPMAWMEDAFIDSVKIADSIFDASTDFAIPDIRNVQPNARFVMVDACLTGSLHLDDYMAGYYPFNNGKTIVALANSVGVLQDLWPDEMLGLLQYNVRTGNWMKHVAYLETHLFGDPTFRFAGNKSTDFNKAIVLQRNNAAYWETLLNHSSADVQCLAMEKIFRIKGVAAAAMLRNKYFQSNYGVVRMEALKCLAQINNADFKAVLLASCNDPYEFVRRQAAYLISDIGSEEMIVPAVELYINDGHSKRVAGKAKDALDFMDTKKVKELLPSIYAKHTHLHNGKEELEYLLKQQDYTAFKIDRDMKVVMDKSKPVKERLAEITIFRNYNYHTEVPKLISLAVDPTEDLSIRTTVVEALGWFFHSYQKEKIVSMCNELIAGSGTPETLKLQAEKTRRILKEHNLSMK</sequence>
<comment type="caution">
    <text evidence="2">The sequence shown here is derived from an EMBL/GenBank/DDBJ whole genome shotgun (WGS) entry which is preliminary data.</text>
</comment>
<dbReference type="InterPro" id="IPR016024">
    <property type="entry name" value="ARM-type_fold"/>
</dbReference>
<dbReference type="EMBL" id="SGXA01000006">
    <property type="protein sequence ID" value="RZS65031.1"/>
    <property type="molecule type" value="Genomic_DNA"/>
</dbReference>
<accession>A0A4Q7MB98</accession>
<protein>
    <recommendedName>
        <fullName evidence="4">HEAT repeat protein</fullName>
    </recommendedName>
</protein>
<feature type="chain" id="PRO_5020352114" description="HEAT repeat protein" evidence="1">
    <location>
        <begin position="25"/>
        <end position="742"/>
    </location>
</feature>
<dbReference type="AlphaFoldDB" id="A0A4Q7MB98"/>
<evidence type="ECO:0000313" key="2">
    <source>
        <dbReference type="EMBL" id="RZS65031.1"/>
    </source>
</evidence>
<keyword evidence="1" id="KW-0732">Signal</keyword>
<evidence type="ECO:0000256" key="1">
    <source>
        <dbReference type="SAM" id="SignalP"/>
    </source>
</evidence>
<organism evidence="2 3">
    <name type="scientific">Pseudobacter ginsenosidimutans</name>
    <dbReference type="NCBI Taxonomy" id="661488"/>
    <lineage>
        <taxon>Bacteria</taxon>
        <taxon>Pseudomonadati</taxon>
        <taxon>Bacteroidota</taxon>
        <taxon>Chitinophagia</taxon>
        <taxon>Chitinophagales</taxon>
        <taxon>Chitinophagaceae</taxon>
        <taxon>Pseudobacter</taxon>
    </lineage>
</organism>
<name>A0A4Q7MB98_9BACT</name>
<dbReference type="Proteomes" id="UP000293874">
    <property type="component" value="Unassembled WGS sequence"/>
</dbReference>
<reference evidence="2 3" key="1">
    <citation type="submission" date="2019-02" db="EMBL/GenBank/DDBJ databases">
        <title>Genomic Encyclopedia of Type Strains, Phase IV (KMG-IV): sequencing the most valuable type-strain genomes for metagenomic binning, comparative biology and taxonomic classification.</title>
        <authorList>
            <person name="Goeker M."/>
        </authorList>
    </citation>
    <scope>NUCLEOTIDE SEQUENCE [LARGE SCALE GENOMIC DNA]</scope>
    <source>
        <strain evidence="2 3">DSM 18116</strain>
    </source>
</reference>
<keyword evidence="3" id="KW-1185">Reference proteome</keyword>
<proteinExistence type="predicted"/>
<dbReference type="OrthoDB" id="619585at2"/>